<reference evidence="1 2" key="1">
    <citation type="journal article" date="2015" name="Nat. Commun.">
        <title>Outbred genome sequencing and CRISPR/Cas9 gene editing in butterflies.</title>
        <authorList>
            <person name="Li X."/>
            <person name="Fan D."/>
            <person name="Zhang W."/>
            <person name="Liu G."/>
            <person name="Zhang L."/>
            <person name="Zhao L."/>
            <person name="Fang X."/>
            <person name="Chen L."/>
            <person name="Dong Y."/>
            <person name="Chen Y."/>
            <person name="Ding Y."/>
            <person name="Zhao R."/>
            <person name="Feng M."/>
            <person name="Zhu Y."/>
            <person name="Feng Y."/>
            <person name="Jiang X."/>
            <person name="Zhu D."/>
            <person name="Xiang H."/>
            <person name="Feng X."/>
            <person name="Li S."/>
            <person name="Wang J."/>
            <person name="Zhang G."/>
            <person name="Kronforst M.R."/>
            <person name="Wang W."/>
        </authorList>
    </citation>
    <scope>NUCLEOTIDE SEQUENCE [LARGE SCALE GENOMIC DNA]</scope>
    <source>
        <strain evidence="1">Ya'a_city_454_Pm</strain>
        <tissue evidence="1">Whole body</tissue>
    </source>
</reference>
<dbReference type="EMBL" id="KQ460205">
    <property type="protein sequence ID" value="KPJ16986.1"/>
    <property type="molecule type" value="Genomic_DNA"/>
</dbReference>
<evidence type="ECO:0000313" key="2">
    <source>
        <dbReference type="Proteomes" id="UP000053240"/>
    </source>
</evidence>
<dbReference type="Proteomes" id="UP000053240">
    <property type="component" value="Unassembled WGS sequence"/>
</dbReference>
<protein>
    <submittedName>
        <fullName evidence="1">Uncharacterized protein</fullName>
    </submittedName>
</protein>
<dbReference type="InParanoid" id="A0A194RLX7"/>
<dbReference type="AlphaFoldDB" id="A0A194RLX7"/>
<evidence type="ECO:0000313" key="1">
    <source>
        <dbReference type="EMBL" id="KPJ16986.1"/>
    </source>
</evidence>
<organism evidence="1 2">
    <name type="scientific">Papilio machaon</name>
    <name type="common">Old World swallowtail butterfly</name>
    <dbReference type="NCBI Taxonomy" id="76193"/>
    <lineage>
        <taxon>Eukaryota</taxon>
        <taxon>Metazoa</taxon>
        <taxon>Ecdysozoa</taxon>
        <taxon>Arthropoda</taxon>
        <taxon>Hexapoda</taxon>
        <taxon>Insecta</taxon>
        <taxon>Pterygota</taxon>
        <taxon>Neoptera</taxon>
        <taxon>Endopterygota</taxon>
        <taxon>Lepidoptera</taxon>
        <taxon>Glossata</taxon>
        <taxon>Ditrysia</taxon>
        <taxon>Papilionoidea</taxon>
        <taxon>Papilionidae</taxon>
        <taxon>Papilioninae</taxon>
        <taxon>Papilio</taxon>
    </lineage>
</organism>
<sequence>MQGGETSAPNFKVPSDDFPKVHKKCNHVRPHTSLKYLWGIMASVSHSHSNPLHGKRSLAAEFTSVVSGPPTATDSGRWCCRKAREIAN</sequence>
<name>A0A194RLX7_PAPMA</name>
<accession>A0A194RLX7</accession>
<keyword evidence="2" id="KW-1185">Reference proteome</keyword>
<proteinExistence type="predicted"/>
<gene>
    <name evidence="1" type="ORF">RR48_13842</name>
</gene>